<name>A0A2M4DI41_ANODA</name>
<evidence type="ECO:0000313" key="1">
    <source>
        <dbReference type="EMBL" id="MBW77203.1"/>
    </source>
</evidence>
<organism evidence="1">
    <name type="scientific">Anopheles darlingi</name>
    <name type="common">Mosquito</name>
    <dbReference type="NCBI Taxonomy" id="43151"/>
    <lineage>
        <taxon>Eukaryota</taxon>
        <taxon>Metazoa</taxon>
        <taxon>Ecdysozoa</taxon>
        <taxon>Arthropoda</taxon>
        <taxon>Hexapoda</taxon>
        <taxon>Insecta</taxon>
        <taxon>Pterygota</taxon>
        <taxon>Neoptera</taxon>
        <taxon>Endopterygota</taxon>
        <taxon>Diptera</taxon>
        <taxon>Nematocera</taxon>
        <taxon>Culicoidea</taxon>
        <taxon>Culicidae</taxon>
        <taxon>Anophelinae</taxon>
        <taxon>Anopheles</taxon>
    </lineage>
</organism>
<dbReference type="EMBL" id="GGFL01013025">
    <property type="protein sequence ID" value="MBW77203.1"/>
    <property type="molecule type" value="Transcribed_RNA"/>
</dbReference>
<accession>A0A2M4DI41</accession>
<proteinExistence type="predicted"/>
<protein>
    <submittedName>
        <fullName evidence="1">Putative secreted protein</fullName>
    </submittedName>
</protein>
<dbReference type="AlphaFoldDB" id="A0A2M4DI41"/>
<reference evidence="1" key="1">
    <citation type="submission" date="2018-01" db="EMBL/GenBank/DDBJ databases">
        <title>An insight into the sialome of Amazonian anophelines.</title>
        <authorList>
            <person name="Ribeiro J.M."/>
            <person name="Scarpassa V."/>
            <person name="Calvo E."/>
        </authorList>
    </citation>
    <scope>NUCLEOTIDE SEQUENCE</scope>
</reference>
<sequence length="77" mass="8983">MYMYFVLTCHSTVFGLHLPVCFFRTLIFGRSTAHTHQSARQLLQPEEKGSRGLGNRKLKQQIGYRGKEGKRKCIYYV</sequence>